<name>A0A6G1KZ02_9PEZI</name>
<dbReference type="Proteomes" id="UP000799436">
    <property type="component" value="Unassembled WGS sequence"/>
</dbReference>
<gene>
    <name evidence="1" type="ORF">EJ03DRAFT_206801</name>
</gene>
<reference evidence="1" key="1">
    <citation type="journal article" date="2020" name="Stud. Mycol.">
        <title>101 Dothideomycetes genomes: a test case for predicting lifestyles and emergence of pathogens.</title>
        <authorList>
            <person name="Haridas S."/>
            <person name="Albert R."/>
            <person name="Binder M."/>
            <person name="Bloem J."/>
            <person name="Labutti K."/>
            <person name="Salamov A."/>
            <person name="Andreopoulos B."/>
            <person name="Baker S."/>
            <person name="Barry K."/>
            <person name="Bills G."/>
            <person name="Bluhm B."/>
            <person name="Cannon C."/>
            <person name="Castanera R."/>
            <person name="Culley D."/>
            <person name="Daum C."/>
            <person name="Ezra D."/>
            <person name="Gonzalez J."/>
            <person name="Henrissat B."/>
            <person name="Kuo A."/>
            <person name="Liang C."/>
            <person name="Lipzen A."/>
            <person name="Lutzoni F."/>
            <person name="Magnuson J."/>
            <person name="Mondo S."/>
            <person name="Nolan M."/>
            <person name="Ohm R."/>
            <person name="Pangilinan J."/>
            <person name="Park H.-J."/>
            <person name="Ramirez L."/>
            <person name="Alfaro M."/>
            <person name="Sun H."/>
            <person name="Tritt A."/>
            <person name="Yoshinaga Y."/>
            <person name="Zwiers L.-H."/>
            <person name="Turgeon B."/>
            <person name="Goodwin S."/>
            <person name="Spatafora J."/>
            <person name="Crous P."/>
            <person name="Grigoriev I."/>
        </authorList>
    </citation>
    <scope>NUCLEOTIDE SEQUENCE</scope>
    <source>
        <strain evidence="1">CBS 116005</strain>
    </source>
</reference>
<protein>
    <submittedName>
        <fullName evidence="1">Uncharacterized protein</fullName>
    </submittedName>
</protein>
<keyword evidence="2" id="KW-1185">Reference proteome</keyword>
<evidence type="ECO:0000313" key="1">
    <source>
        <dbReference type="EMBL" id="KAF2765499.1"/>
    </source>
</evidence>
<dbReference type="EMBL" id="ML995890">
    <property type="protein sequence ID" value="KAF2765499.1"/>
    <property type="molecule type" value="Genomic_DNA"/>
</dbReference>
<accession>A0A6G1KZ02</accession>
<sequence length="79" mass="8933">MPRFMHRSIWQRNKCRLPQAFGVVLSAARQWLAMTKAIWRCFLGTEDCEVGEVCYCLIAMAFSASTNQTSRNSVCAARG</sequence>
<proteinExistence type="predicted"/>
<evidence type="ECO:0000313" key="2">
    <source>
        <dbReference type="Proteomes" id="UP000799436"/>
    </source>
</evidence>
<dbReference type="AlphaFoldDB" id="A0A6G1KZ02"/>
<organism evidence="1 2">
    <name type="scientific">Teratosphaeria nubilosa</name>
    <dbReference type="NCBI Taxonomy" id="161662"/>
    <lineage>
        <taxon>Eukaryota</taxon>
        <taxon>Fungi</taxon>
        <taxon>Dikarya</taxon>
        <taxon>Ascomycota</taxon>
        <taxon>Pezizomycotina</taxon>
        <taxon>Dothideomycetes</taxon>
        <taxon>Dothideomycetidae</taxon>
        <taxon>Mycosphaerellales</taxon>
        <taxon>Teratosphaeriaceae</taxon>
        <taxon>Teratosphaeria</taxon>
    </lineage>
</organism>